<dbReference type="AlphaFoldDB" id="A0A644YG76"/>
<sequence length="227" mass="26653">MRARHRHVDAPGIVLQIRAAQPRDRIHHQQRRVARRINRLAHSQNVRGHARRRLVVHHAHRLDLALRILAQARLDQIRLHPATPARRVRHMLVDALIRHHLGLQPQTRRHLDPQRREMPRLIHQHLVAGAGHIGQRRLPRPRARRRIDHHRLLRLENLADITQHLAPQRTELRPAMIDGRQAHRPQNAIRHGTGARNLQKMAACRVKIELQHVVFLSGYILNAKYKN</sequence>
<protein>
    <submittedName>
        <fullName evidence="1">Uncharacterized protein</fullName>
    </submittedName>
</protein>
<dbReference type="EMBL" id="VSSQ01005009">
    <property type="protein sequence ID" value="MPM27506.1"/>
    <property type="molecule type" value="Genomic_DNA"/>
</dbReference>
<evidence type="ECO:0000313" key="1">
    <source>
        <dbReference type="EMBL" id="MPM27506.1"/>
    </source>
</evidence>
<reference evidence="1" key="1">
    <citation type="submission" date="2019-08" db="EMBL/GenBank/DDBJ databases">
        <authorList>
            <person name="Kucharzyk K."/>
            <person name="Murdoch R.W."/>
            <person name="Higgins S."/>
            <person name="Loffler F."/>
        </authorList>
    </citation>
    <scope>NUCLEOTIDE SEQUENCE</scope>
</reference>
<name>A0A644YG76_9ZZZZ</name>
<proteinExistence type="predicted"/>
<comment type="caution">
    <text evidence="1">The sequence shown here is derived from an EMBL/GenBank/DDBJ whole genome shotgun (WGS) entry which is preliminary data.</text>
</comment>
<accession>A0A644YG76</accession>
<organism evidence="1">
    <name type="scientific">bioreactor metagenome</name>
    <dbReference type="NCBI Taxonomy" id="1076179"/>
    <lineage>
        <taxon>unclassified sequences</taxon>
        <taxon>metagenomes</taxon>
        <taxon>ecological metagenomes</taxon>
    </lineage>
</organism>
<gene>
    <name evidence="1" type="ORF">SDC9_74018</name>
</gene>